<protein>
    <submittedName>
        <fullName evidence="3">AAA family ATPase</fullName>
    </submittedName>
</protein>
<dbReference type="SUPFAM" id="SSF52540">
    <property type="entry name" value="P-loop containing nucleoside triphosphate hydrolases"/>
    <property type="match status" value="1"/>
</dbReference>
<dbReference type="EMBL" id="VDLX02000005">
    <property type="protein sequence ID" value="KAB8194690.1"/>
    <property type="molecule type" value="Genomic_DNA"/>
</dbReference>
<dbReference type="Pfam" id="PF00196">
    <property type="entry name" value="GerE"/>
    <property type="match status" value="1"/>
</dbReference>
<dbReference type="GO" id="GO:0005737">
    <property type="term" value="C:cytoplasm"/>
    <property type="evidence" value="ECO:0007669"/>
    <property type="project" value="TreeGrafter"/>
</dbReference>
<dbReference type="PROSITE" id="PS50043">
    <property type="entry name" value="HTH_LUXR_2"/>
    <property type="match status" value="1"/>
</dbReference>
<dbReference type="AlphaFoldDB" id="A0A5C4WKA1"/>
<gene>
    <name evidence="3" type="ORF">FH608_016030</name>
</gene>
<dbReference type="SMART" id="SM00421">
    <property type="entry name" value="HTH_LUXR"/>
    <property type="match status" value="1"/>
</dbReference>
<dbReference type="GO" id="GO:0003677">
    <property type="term" value="F:DNA binding"/>
    <property type="evidence" value="ECO:0007669"/>
    <property type="project" value="InterPro"/>
</dbReference>
<keyword evidence="1" id="KW-0547">Nucleotide-binding</keyword>
<dbReference type="OrthoDB" id="483at2"/>
<evidence type="ECO:0000313" key="4">
    <source>
        <dbReference type="Proteomes" id="UP000312512"/>
    </source>
</evidence>
<dbReference type="PRINTS" id="PR00038">
    <property type="entry name" value="HTHLUXR"/>
</dbReference>
<dbReference type="Pfam" id="PF13191">
    <property type="entry name" value="AAA_16"/>
    <property type="match status" value="1"/>
</dbReference>
<evidence type="ECO:0000256" key="1">
    <source>
        <dbReference type="ARBA" id="ARBA00022741"/>
    </source>
</evidence>
<dbReference type="Gene3D" id="1.10.10.10">
    <property type="entry name" value="Winged helix-like DNA-binding domain superfamily/Winged helix DNA-binding domain"/>
    <property type="match status" value="1"/>
</dbReference>
<dbReference type="InterPro" id="IPR000792">
    <property type="entry name" value="Tscrpt_reg_LuxR_C"/>
</dbReference>
<dbReference type="GO" id="GO:0005524">
    <property type="term" value="F:ATP binding"/>
    <property type="evidence" value="ECO:0007669"/>
    <property type="project" value="UniProtKB-KW"/>
</dbReference>
<evidence type="ECO:0000313" key="3">
    <source>
        <dbReference type="EMBL" id="KAB8194690.1"/>
    </source>
</evidence>
<dbReference type="Proteomes" id="UP000312512">
    <property type="component" value="Unassembled WGS sequence"/>
</dbReference>
<dbReference type="InterPro" id="IPR011990">
    <property type="entry name" value="TPR-like_helical_dom_sf"/>
</dbReference>
<keyword evidence="2" id="KW-0067">ATP-binding</keyword>
<dbReference type="InterPro" id="IPR027417">
    <property type="entry name" value="P-loop_NTPase"/>
</dbReference>
<accession>A0A5C4WKA1</accession>
<evidence type="ECO:0000256" key="2">
    <source>
        <dbReference type="ARBA" id="ARBA00022840"/>
    </source>
</evidence>
<dbReference type="GO" id="GO:0004016">
    <property type="term" value="F:adenylate cyclase activity"/>
    <property type="evidence" value="ECO:0007669"/>
    <property type="project" value="TreeGrafter"/>
</dbReference>
<dbReference type="SUPFAM" id="SSF46894">
    <property type="entry name" value="C-terminal effector domain of the bipartite response regulators"/>
    <property type="match status" value="1"/>
</dbReference>
<dbReference type="CDD" id="cd06170">
    <property type="entry name" value="LuxR_C_like"/>
    <property type="match status" value="1"/>
</dbReference>
<keyword evidence="4" id="KW-1185">Reference proteome</keyword>
<proteinExistence type="predicted"/>
<dbReference type="PANTHER" id="PTHR16305">
    <property type="entry name" value="TESTICULAR SOLUBLE ADENYLYL CYCLASE"/>
    <property type="match status" value="1"/>
</dbReference>
<reference evidence="3 4" key="1">
    <citation type="submission" date="2019-10" db="EMBL/GenBank/DDBJ databases">
        <title>Nonomuraea sp. nov., isolated from Phyllanthus amarus.</title>
        <authorList>
            <person name="Klykleung N."/>
            <person name="Tanasupawat S."/>
        </authorList>
    </citation>
    <scope>NUCLEOTIDE SEQUENCE [LARGE SCALE GENOMIC DNA]</scope>
    <source>
        <strain evidence="3 4">PA1-10</strain>
    </source>
</reference>
<sequence length="964" mass="102722">MSRATVRAVVSAARASRLVCWTEAPCTANTTEGGIVRDSVPLRGRRRELAELDALVQHARAGRSGALVVSGEAGVGKTALLDRMAARAATGVRIERIVASESEMELAYAGLQQLCGPMMSSAASLPAPQREAIEAAFGLRRASAPSPFLVGLALLGLLTERAGERALLCVIDDAQWLDEASARAVAFAARRLDAEGIAVVLSMRAVGEAFAGLPQLVVEGLGHEDARELLRLAAPGGLDRRVRDQLIAEARGNPLALRELPRALSPAQVAGGFAFTGSMPLQSRIEQSLVAQLEPLPGSARLLLLLAAADPTGDPGLLWRASTALGLGPEDFDAAEAADALVVGTRVGFRHPLVRSAVYRAASPEERRRVHAALAGVTSAEQDPDRRAWHRAGATLLPDEEVAADLERSAVRARRRGGAAAAGAFLERAAELTPTPVARGRRLIAAAEAKHDAGAPAQALRLLDTARDHPLTPLQEALVTRLRARAGYALRRDSSGAGLLLAAAQGLEGLDPVLARDTYIEALSAAIYGGRLGDAEQVAAVANAILEATAAEEDSDRARDLILRGQALLAAKGQEAAIATLRRAQRAFLDQAPDALELHWMWFASRAAQDLWDARALRALADRQVELARAEGVVTVLPIALSLLMLAQTVDGDLDAVEASCDEIDAIKDVTGHPLPPYGRLFLCAYRGQAGETLRLGEQIRADARERGEGYGLSAVNFAEAVLYNGLGRFADAVTSGRRELPYTHELSHAMRTLLELVEAAAHTGEQALAEQAYEQLAGVTRPVGTNWALAVLAMAQAQVRDGDEAETLYREAIERFEYERIPIMVGRCRLLYGETLGRQGRHEDARGQLRAAHEVLSVCGLNGFAERAARELSAGGETPRVRAHHPAARLTDQELNVARLAREGLTNRDIGARLFISSRTAEYHLRKVFTKLGIKGRAELRTALAELDQAPPAPAPRPPAGPA</sequence>
<comment type="caution">
    <text evidence="3">The sequence shown here is derived from an EMBL/GenBank/DDBJ whole genome shotgun (WGS) entry which is preliminary data.</text>
</comment>
<dbReference type="PANTHER" id="PTHR16305:SF35">
    <property type="entry name" value="TRANSCRIPTIONAL ACTIVATOR DOMAIN"/>
    <property type="match status" value="1"/>
</dbReference>
<dbReference type="SUPFAM" id="SSF48452">
    <property type="entry name" value="TPR-like"/>
    <property type="match status" value="1"/>
</dbReference>
<name>A0A5C4WKA1_9ACTN</name>
<dbReference type="GO" id="GO:0006355">
    <property type="term" value="P:regulation of DNA-templated transcription"/>
    <property type="evidence" value="ECO:0007669"/>
    <property type="project" value="InterPro"/>
</dbReference>
<dbReference type="Gene3D" id="1.25.40.10">
    <property type="entry name" value="Tetratricopeptide repeat domain"/>
    <property type="match status" value="1"/>
</dbReference>
<dbReference type="InterPro" id="IPR036388">
    <property type="entry name" value="WH-like_DNA-bd_sf"/>
</dbReference>
<organism evidence="3 4">
    <name type="scientific">Nonomuraea phyllanthi</name>
    <dbReference type="NCBI Taxonomy" id="2219224"/>
    <lineage>
        <taxon>Bacteria</taxon>
        <taxon>Bacillati</taxon>
        <taxon>Actinomycetota</taxon>
        <taxon>Actinomycetes</taxon>
        <taxon>Streptosporangiales</taxon>
        <taxon>Streptosporangiaceae</taxon>
        <taxon>Nonomuraea</taxon>
    </lineage>
</organism>
<dbReference type="InterPro" id="IPR041664">
    <property type="entry name" value="AAA_16"/>
</dbReference>
<dbReference type="InterPro" id="IPR016032">
    <property type="entry name" value="Sig_transdc_resp-reg_C-effctor"/>
</dbReference>